<sequence length="190" mass="21318">MVRIRLFKKQKLSLLYPETSVFSASGFLILEGFGVQFTLPSNGYLIIGRNPENNKVALFDGGGSLVFEFPVKDTYVTRYSPLRGKFGHAKITCRDGECFWEDLNPTNPTLVNGNKIRAGEPYPLKEGDVIEVGYTRLRYERPFPMVEETISEGTVAREETQIREGATSPTVSLEELNLQSIEGEKSNSKE</sequence>
<dbReference type="Pfam" id="PF00498">
    <property type="entry name" value="FHA"/>
    <property type="match status" value="1"/>
</dbReference>
<dbReference type="KEGG" id="thel:IG193_07745"/>
<evidence type="ECO:0000313" key="4">
    <source>
        <dbReference type="Proteomes" id="UP000594121"/>
    </source>
</evidence>
<proteinExistence type="predicted"/>
<organism evidence="3 4">
    <name type="scientific">Infirmifilum lucidum</name>
    <dbReference type="NCBI Taxonomy" id="2776706"/>
    <lineage>
        <taxon>Archaea</taxon>
        <taxon>Thermoproteota</taxon>
        <taxon>Thermoprotei</taxon>
        <taxon>Thermofilales</taxon>
        <taxon>Thermofilaceae</taxon>
        <taxon>Infirmifilum</taxon>
    </lineage>
</organism>
<dbReference type="RefSeq" id="WP_192818612.1">
    <property type="nucleotide sequence ID" value="NZ_CP062310.1"/>
</dbReference>
<reference evidence="3 4" key="1">
    <citation type="submission" date="2020-10" db="EMBL/GenBank/DDBJ databases">
        <title>Thermofilum lucidum 3507LT sp. nov. a novel member of Thermofilaceae family isolated from Chile hot spring, and proposal of description order Thermofilales.</title>
        <authorList>
            <person name="Zayulina K.S."/>
            <person name="Elcheninov A.G."/>
            <person name="Toshchakov S.V."/>
            <person name="Kublanov I.V."/>
        </authorList>
    </citation>
    <scope>NUCLEOTIDE SEQUENCE [LARGE SCALE GENOMIC DNA]</scope>
    <source>
        <strain evidence="3 4">3507LT</strain>
    </source>
</reference>
<dbReference type="EMBL" id="CP062310">
    <property type="protein sequence ID" value="QOJ78640.1"/>
    <property type="molecule type" value="Genomic_DNA"/>
</dbReference>
<gene>
    <name evidence="3" type="ORF">IG193_07745</name>
</gene>
<dbReference type="CDD" id="cd00060">
    <property type="entry name" value="FHA"/>
    <property type="match status" value="1"/>
</dbReference>
<dbReference type="InterPro" id="IPR008984">
    <property type="entry name" value="SMAD_FHA_dom_sf"/>
</dbReference>
<dbReference type="Proteomes" id="UP000594121">
    <property type="component" value="Chromosome"/>
</dbReference>
<evidence type="ECO:0000259" key="2">
    <source>
        <dbReference type="Pfam" id="PF00498"/>
    </source>
</evidence>
<accession>A0A7L9FFS1</accession>
<keyword evidence="4" id="KW-1185">Reference proteome</keyword>
<evidence type="ECO:0000256" key="1">
    <source>
        <dbReference type="SAM" id="MobiDB-lite"/>
    </source>
</evidence>
<dbReference type="InParanoid" id="A0A7L9FFS1"/>
<dbReference type="GeneID" id="59149779"/>
<name>A0A7L9FFS1_9CREN</name>
<feature type="region of interest" description="Disordered" evidence="1">
    <location>
        <begin position="156"/>
        <end position="190"/>
    </location>
</feature>
<dbReference type="SUPFAM" id="SSF49879">
    <property type="entry name" value="SMAD/FHA domain"/>
    <property type="match status" value="1"/>
</dbReference>
<dbReference type="InterPro" id="IPR000253">
    <property type="entry name" value="FHA_dom"/>
</dbReference>
<evidence type="ECO:0000313" key="3">
    <source>
        <dbReference type="EMBL" id="QOJ78640.1"/>
    </source>
</evidence>
<dbReference type="Gene3D" id="2.60.200.20">
    <property type="match status" value="1"/>
</dbReference>
<feature type="domain" description="FHA" evidence="2">
    <location>
        <begin position="88"/>
        <end position="133"/>
    </location>
</feature>
<protein>
    <submittedName>
        <fullName evidence="3">FHA domain-containing protein</fullName>
    </submittedName>
</protein>
<dbReference type="AlphaFoldDB" id="A0A7L9FFS1"/>